<dbReference type="AlphaFoldDB" id="A0A0A9WHA3"/>
<evidence type="ECO:0000313" key="1">
    <source>
        <dbReference type="EMBL" id="JAG07124.1"/>
    </source>
</evidence>
<accession>A0A0A9WHA3</accession>
<sequence>DIGNNSSIEYKFDSLILQSFLKTNKNFEENSNNMLAKCWVLAHLLTLSVCKPWNVDVFDPVLSYLLKANDLDQEYVQEQAVTFGQVYETTDITNAKKARVATFDRVPAGEAGYTAIIYDYAEEAKHVGVLPARAFPSKGFCGGVLLTTDTLITLCACLTSFLLWMRKTQGRGEFTIDQSKVIPDYDIPAKDIYVWYGSNVWSPWLQDWRIKLSTDPNKQIMKNGWCFEAIDRCTQPQTYHLCQRGNPAIVKFDLPYNYVAETLVPWPPSPIVYNIIDKRYEVGAPLEFKEYTKAYHFTYYLKSTDDNIHPYYDEFGNLLDLPQHLVNLNLTLDDQKTCFPYDSCLDPTKCGIVDEWNMKPGITCFKGYANPELCVGTFGSPVYGANFGLHGLAMNVYPCVPQTSGKPKANVLEVMAITLQMANYVQSLIPDLIDTSQEELAQEHLARDQVDYQIYHMPKYQFEIIENYPQSRAAISTPFWIFNVLIFVLV</sequence>
<proteinExistence type="predicted"/>
<feature type="non-terminal residue" evidence="1">
    <location>
        <position position="1"/>
    </location>
</feature>
<reference evidence="1" key="2">
    <citation type="submission" date="2014-07" db="EMBL/GenBank/DDBJ databases">
        <authorList>
            <person name="Hull J."/>
        </authorList>
    </citation>
    <scope>NUCLEOTIDE SEQUENCE</scope>
</reference>
<protein>
    <submittedName>
        <fullName evidence="1">Shikimate dehydrogenase</fullName>
    </submittedName>
</protein>
<gene>
    <name evidence="1" type="primary">aroE_2</name>
    <name evidence="1" type="ORF">CM83_20647</name>
</gene>
<reference evidence="1" key="1">
    <citation type="journal article" date="2014" name="PLoS ONE">
        <title>Transcriptome-Based Identification of ABC Transporters in the Western Tarnished Plant Bug Lygus hesperus.</title>
        <authorList>
            <person name="Hull J.J."/>
            <person name="Chaney K."/>
            <person name="Geib S.M."/>
            <person name="Fabrick J.A."/>
            <person name="Brent C.S."/>
            <person name="Walsh D."/>
            <person name="Lavine L.C."/>
        </authorList>
    </citation>
    <scope>NUCLEOTIDE SEQUENCE</scope>
</reference>
<organism evidence="1">
    <name type="scientific">Lygus hesperus</name>
    <name type="common">Western plant bug</name>
    <dbReference type="NCBI Taxonomy" id="30085"/>
    <lineage>
        <taxon>Eukaryota</taxon>
        <taxon>Metazoa</taxon>
        <taxon>Ecdysozoa</taxon>
        <taxon>Arthropoda</taxon>
        <taxon>Hexapoda</taxon>
        <taxon>Insecta</taxon>
        <taxon>Pterygota</taxon>
        <taxon>Neoptera</taxon>
        <taxon>Paraneoptera</taxon>
        <taxon>Hemiptera</taxon>
        <taxon>Heteroptera</taxon>
        <taxon>Panheteroptera</taxon>
        <taxon>Cimicomorpha</taxon>
        <taxon>Miridae</taxon>
        <taxon>Mirini</taxon>
        <taxon>Lygus</taxon>
    </lineage>
</organism>
<dbReference type="EMBL" id="GBHO01036480">
    <property type="protein sequence ID" value="JAG07124.1"/>
    <property type="molecule type" value="Transcribed_RNA"/>
</dbReference>
<name>A0A0A9WHA3_LYGHE</name>